<feature type="domain" description="DUF7047" evidence="2">
    <location>
        <begin position="103"/>
        <end position="163"/>
    </location>
</feature>
<accession>A0A085LWC9</accession>
<dbReference type="SUPFAM" id="SSF56672">
    <property type="entry name" value="DNA/RNA polymerases"/>
    <property type="match status" value="1"/>
</dbReference>
<evidence type="ECO:0000313" key="4">
    <source>
        <dbReference type="Proteomes" id="UP000030764"/>
    </source>
</evidence>
<proteinExistence type="predicted"/>
<gene>
    <name evidence="3" type="ORF">M513_09827</name>
</gene>
<dbReference type="InterPro" id="IPR055475">
    <property type="entry name" value="DUF7047"/>
</dbReference>
<evidence type="ECO:0000313" key="3">
    <source>
        <dbReference type="EMBL" id="KFD49275.1"/>
    </source>
</evidence>
<dbReference type="Pfam" id="PF23088">
    <property type="entry name" value="DUF7047"/>
    <property type="match status" value="1"/>
</dbReference>
<dbReference type="Gene3D" id="3.10.10.10">
    <property type="entry name" value="HIV Type 1 Reverse Transcriptase, subunit A, domain 1"/>
    <property type="match status" value="1"/>
</dbReference>
<dbReference type="AlphaFoldDB" id="A0A085LWC9"/>
<feature type="region of interest" description="Disordered" evidence="1">
    <location>
        <begin position="78"/>
        <end position="97"/>
    </location>
</feature>
<sequence length="366" mass="40981">MAVTQRNKGKVRPLLDFRELNSHISTLTANCDECAHKLAEWRRPATDVSSLDLRKAYLQVRIHESLSTFQTVACARPKGPGEQGSLRWSSGNELSSPPEKLARRTVFSYCGEQVGHYPVCGWLRVASAYVKREANRATEQWDVPIHNDDRIRMWLSEIASKLKREDPACGRVWADASALALCVTLEDAARLRPDARHINEAELDAVIKGVNLTLSWQADSATVYRRIEDGLSGRTRLRTKAANELIIRPRLETVLSLVEEYELNLTIALVRSADNKADGFTIVPRHWSVPNEPPVVSTCEAGDNPSTMRLIADIHHASGCPGCGAHCTLFERRIQRYRNEASATWWAPVTHVNRSTQRRPNGDTGC</sequence>
<organism evidence="3 4">
    <name type="scientific">Trichuris suis</name>
    <name type="common">pig whipworm</name>
    <dbReference type="NCBI Taxonomy" id="68888"/>
    <lineage>
        <taxon>Eukaryota</taxon>
        <taxon>Metazoa</taxon>
        <taxon>Ecdysozoa</taxon>
        <taxon>Nematoda</taxon>
        <taxon>Enoplea</taxon>
        <taxon>Dorylaimia</taxon>
        <taxon>Trichinellida</taxon>
        <taxon>Trichuridae</taxon>
        <taxon>Trichuris</taxon>
    </lineage>
</organism>
<keyword evidence="4" id="KW-1185">Reference proteome</keyword>
<reference evidence="3 4" key="1">
    <citation type="journal article" date="2014" name="Nat. Genet.">
        <title>Genome and transcriptome of the porcine whipworm Trichuris suis.</title>
        <authorList>
            <person name="Jex A.R."/>
            <person name="Nejsum P."/>
            <person name="Schwarz E.M."/>
            <person name="Hu L."/>
            <person name="Young N.D."/>
            <person name="Hall R.S."/>
            <person name="Korhonen P.K."/>
            <person name="Liao S."/>
            <person name="Thamsborg S."/>
            <person name="Xia J."/>
            <person name="Xu P."/>
            <person name="Wang S."/>
            <person name="Scheerlinck J.P."/>
            <person name="Hofmann A."/>
            <person name="Sternberg P.W."/>
            <person name="Wang J."/>
            <person name="Gasser R.B."/>
        </authorList>
    </citation>
    <scope>NUCLEOTIDE SEQUENCE [LARGE SCALE GENOMIC DNA]</scope>
    <source>
        <strain evidence="3">DCEP-RM93M</strain>
    </source>
</reference>
<evidence type="ECO:0000256" key="1">
    <source>
        <dbReference type="SAM" id="MobiDB-lite"/>
    </source>
</evidence>
<protein>
    <recommendedName>
        <fullName evidence="2">DUF7047 domain-containing protein</fullName>
    </recommendedName>
</protein>
<dbReference type="InterPro" id="IPR043502">
    <property type="entry name" value="DNA/RNA_pol_sf"/>
</dbReference>
<dbReference type="InterPro" id="IPR043128">
    <property type="entry name" value="Rev_trsase/Diguanyl_cyclase"/>
</dbReference>
<name>A0A085LWC9_9BILA</name>
<feature type="compositionally biased region" description="Polar residues" evidence="1">
    <location>
        <begin position="86"/>
        <end position="95"/>
    </location>
</feature>
<evidence type="ECO:0000259" key="2">
    <source>
        <dbReference type="Pfam" id="PF23088"/>
    </source>
</evidence>
<dbReference type="EMBL" id="KL363274">
    <property type="protein sequence ID" value="KFD49275.1"/>
    <property type="molecule type" value="Genomic_DNA"/>
</dbReference>
<dbReference type="Gene3D" id="3.30.70.270">
    <property type="match status" value="1"/>
</dbReference>
<dbReference type="Proteomes" id="UP000030764">
    <property type="component" value="Unassembled WGS sequence"/>
</dbReference>